<proteinExistence type="predicted"/>
<keyword evidence="3" id="KW-1185">Reference proteome</keyword>
<protein>
    <recommendedName>
        <fullName evidence="4">NHL repeat-containing protein</fullName>
    </recommendedName>
</protein>
<dbReference type="EMBL" id="JANUHB010000002">
    <property type="protein sequence ID" value="MCS0808229.1"/>
    <property type="molecule type" value="Genomic_DNA"/>
</dbReference>
<dbReference type="PANTHER" id="PTHR13833:SF71">
    <property type="entry name" value="NHL DOMAIN-CONTAINING PROTEIN"/>
    <property type="match status" value="1"/>
</dbReference>
<sequence length="683" mass="70157">MNKYLRAGALGGAISLLLSACGGGGSASPTAPVVQPPVVVTPPPPVALHAELIAGQADQPLRFADGTLATARFAGPSQVAFDKDGNLYVADGNLVIRKITPAGVVSSLAGSVGNPNSVDGTGPGASFQPITGMAVDASGNVYVASNTTVRKVTPAGVVTTLAGKPFSMGQQDGPGADATFSSIKGLAIDGAGNLYVGDYQLRKITPAGNVQTVHLDVQDTNYNRIAFDSNGGMSVSYDYGTILKRFDASGKLLQTIGGTEVLGIIDGNAAQARFSQIQGIAYGPNGLLFVADNSLTGTAIRTVDAAGNVKTLNPDATMPGLVNGPLASARFSGVRGIAFDKAGNLLLADAGNNVIRKLSPDQQVSTYAGGPPWTLPPTFADGKGAAAAFRNILGFGYDKAGNYYVADAANCAIRKIDPARNVTTLAGAGGYCGYADGTGAAARFDNIRAMSQDADGNLYVAEMSTVRKVTLAGEVTTVAGRPGTTDKKDGDAPTFQNLLGIAIGPDRNLMVSDGYQVSGFTLCNFDYGNAPNSLRTLTLQGVASTVPGSEWSCADRNKAPALWGANDLRFDTAGNLYLVSGDSLAMRTAAGVASYLLDSQGNKIPGYHLAPDDAGNLFFISGNSIFKYGADKVVKKVLGPAVPGNPVEITTDLPFQSISALAYIGNHKFLVSFDSQVVVVTLN</sequence>
<feature type="signal peptide" evidence="1">
    <location>
        <begin position="1"/>
        <end position="20"/>
    </location>
</feature>
<dbReference type="SUPFAM" id="SSF63829">
    <property type="entry name" value="Calcium-dependent phosphotriesterase"/>
    <property type="match status" value="2"/>
</dbReference>
<comment type="caution">
    <text evidence="2">The sequence shown here is derived from an EMBL/GenBank/DDBJ whole genome shotgun (WGS) entry which is preliminary data.</text>
</comment>
<dbReference type="InterPro" id="IPR011042">
    <property type="entry name" value="6-blade_b-propeller_TolB-like"/>
</dbReference>
<evidence type="ECO:0000313" key="3">
    <source>
        <dbReference type="Proteomes" id="UP001206126"/>
    </source>
</evidence>
<dbReference type="PROSITE" id="PS51257">
    <property type="entry name" value="PROKAR_LIPOPROTEIN"/>
    <property type="match status" value="1"/>
</dbReference>
<gene>
    <name evidence="2" type="ORF">NX774_09895</name>
</gene>
<evidence type="ECO:0000256" key="1">
    <source>
        <dbReference type="SAM" id="SignalP"/>
    </source>
</evidence>
<feature type="chain" id="PRO_5046863648" description="NHL repeat-containing protein" evidence="1">
    <location>
        <begin position="21"/>
        <end position="683"/>
    </location>
</feature>
<dbReference type="SUPFAM" id="SSF101898">
    <property type="entry name" value="NHL repeat"/>
    <property type="match status" value="1"/>
</dbReference>
<dbReference type="RefSeq" id="WP_258822006.1">
    <property type="nucleotide sequence ID" value="NZ_JANUHB010000002.1"/>
</dbReference>
<reference evidence="2 3" key="1">
    <citation type="submission" date="2022-08" db="EMBL/GenBank/DDBJ databases">
        <title>Reclassification of Massilia species as members of the genera Telluria, Duganella, Pseudoduganella, Mokoshia gen. nov. and Zemynaea gen. nov. using orthogonal and non-orthogonal genome-based approaches.</title>
        <authorList>
            <person name="Bowman J.P."/>
        </authorList>
    </citation>
    <scope>NUCLEOTIDE SEQUENCE [LARGE SCALE GENOMIC DNA]</scope>
    <source>
        <strain evidence="2 3">JCM 31605</strain>
    </source>
</reference>
<name>A0ABT2DAG6_9BURK</name>
<keyword evidence="1" id="KW-0732">Signal</keyword>
<dbReference type="Gene3D" id="2.120.10.30">
    <property type="entry name" value="TolB, C-terminal domain"/>
    <property type="match status" value="5"/>
</dbReference>
<evidence type="ECO:0000313" key="2">
    <source>
        <dbReference type="EMBL" id="MCS0808229.1"/>
    </source>
</evidence>
<evidence type="ECO:0008006" key="4">
    <source>
        <dbReference type="Google" id="ProtNLM"/>
    </source>
</evidence>
<organism evidence="2 3">
    <name type="scientific">Massilia agilis</name>
    <dbReference type="NCBI Taxonomy" id="1811226"/>
    <lineage>
        <taxon>Bacteria</taxon>
        <taxon>Pseudomonadati</taxon>
        <taxon>Pseudomonadota</taxon>
        <taxon>Betaproteobacteria</taxon>
        <taxon>Burkholderiales</taxon>
        <taxon>Oxalobacteraceae</taxon>
        <taxon>Telluria group</taxon>
        <taxon>Massilia</taxon>
    </lineage>
</organism>
<dbReference type="PANTHER" id="PTHR13833">
    <property type="match status" value="1"/>
</dbReference>
<accession>A0ABT2DAG6</accession>
<dbReference type="Proteomes" id="UP001206126">
    <property type="component" value="Unassembled WGS sequence"/>
</dbReference>